<dbReference type="SUPFAM" id="SSF51182">
    <property type="entry name" value="RmlC-like cupins"/>
    <property type="match status" value="1"/>
</dbReference>
<gene>
    <name evidence="2" type="ORF">B0A48_04280</name>
</gene>
<evidence type="ECO:0000313" key="2">
    <source>
        <dbReference type="EMBL" id="OQO09925.1"/>
    </source>
</evidence>
<dbReference type="Proteomes" id="UP000192596">
    <property type="component" value="Unassembled WGS sequence"/>
</dbReference>
<keyword evidence="3" id="KW-1185">Reference proteome</keyword>
<dbReference type="InterPro" id="IPR011051">
    <property type="entry name" value="RmlC_Cupin_sf"/>
</dbReference>
<name>A0A1V8TEY1_9PEZI</name>
<feature type="domain" description="(S)-ureidoglycine aminohydrolase cupin" evidence="1">
    <location>
        <begin position="64"/>
        <end position="94"/>
    </location>
</feature>
<evidence type="ECO:0000313" key="3">
    <source>
        <dbReference type="Proteomes" id="UP000192596"/>
    </source>
</evidence>
<dbReference type="Pfam" id="PF05899">
    <property type="entry name" value="Cupin_3"/>
    <property type="match status" value="1"/>
</dbReference>
<dbReference type="EMBL" id="NAJO01000009">
    <property type="protein sequence ID" value="OQO09925.1"/>
    <property type="molecule type" value="Genomic_DNA"/>
</dbReference>
<accession>A0A1V8TEY1</accession>
<dbReference type="InParanoid" id="A0A1V8TEY1"/>
<comment type="caution">
    <text evidence="2">The sequence shown here is derived from an EMBL/GenBank/DDBJ whole genome shotgun (WGS) entry which is preliminary data.</text>
</comment>
<dbReference type="AlphaFoldDB" id="A0A1V8TEY1"/>
<evidence type="ECO:0000259" key="1">
    <source>
        <dbReference type="Pfam" id="PF05899"/>
    </source>
</evidence>
<proteinExistence type="predicted"/>
<protein>
    <recommendedName>
        <fullName evidence="1">(S)-ureidoglycine aminohydrolase cupin domain-containing protein</fullName>
    </recommendedName>
</protein>
<dbReference type="Gene3D" id="2.60.120.10">
    <property type="entry name" value="Jelly Rolls"/>
    <property type="match status" value="1"/>
</dbReference>
<dbReference type="OrthoDB" id="564081at2759"/>
<reference evidence="3" key="1">
    <citation type="submission" date="2017-03" db="EMBL/GenBank/DDBJ databases">
        <title>Genomes of endolithic fungi from Antarctica.</title>
        <authorList>
            <person name="Coleine C."/>
            <person name="Masonjones S."/>
            <person name="Stajich J.E."/>
        </authorList>
    </citation>
    <scope>NUCLEOTIDE SEQUENCE [LARGE SCALE GENOMIC DNA]</scope>
    <source>
        <strain evidence="3">CCFEE 5527</strain>
    </source>
</reference>
<organism evidence="2 3">
    <name type="scientific">Cryoendolithus antarcticus</name>
    <dbReference type="NCBI Taxonomy" id="1507870"/>
    <lineage>
        <taxon>Eukaryota</taxon>
        <taxon>Fungi</taxon>
        <taxon>Dikarya</taxon>
        <taxon>Ascomycota</taxon>
        <taxon>Pezizomycotina</taxon>
        <taxon>Dothideomycetes</taxon>
        <taxon>Dothideomycetidae</taxon>
        <taxon>Cladosporiales</taxon>
        <taxon>Cladosporiaceae</taxon>
        <taxon>Cryoendolithus</taxon>
    </lineage>
</organism>
<dbReference type="InterPro" id="IPR008579">
    <property type="entry name" value="UGlyAH_Cupin_dom"/>
</dbReference>
<dbReference type="InterPro" id="IPR014710">
    <property type="entry name" value="RmlC-like_jellyroll"/>
</dbReference>
<sequence length="119" mass="12757">MPQTLQKHPLSTSPPTNIGNISLRTASLSSLTASHVTIAPRGSWTRDLKPKQGTDSCQKGHVGYMLKGELGIKMDDGTEVVFNEGDVFVVPPGHDAWCVGGDECVFVEFGRGAEDVFAK</sequence>